<name>A0ACB5QQJ2_9BURK</name>
<organism evidence="1 2">
    <name type="scientific">Caballeronia novacaledonica</name>
    <dbReference type="NCBI Taxonomy" id="1544861"/>
    <lineage>
        <taxon>Bacteria</taxon>
        <taxon>Pseudomonadati</taxon>
        <taxon>Pseudomonadota</taxon>
        <taxon>Betaproteobacteria</taxon>
        <taxon>Burkholderiales</taxon>
        <taxon>Burkholderiaceae</taxon>
        <taxon>Caballeronia</taxon>
    </lineage>
</organism>
<dbReference type="Proteomes" id="UP001055013">
    <property type="component" value="Unassembled WGS sequence"/>
</dbReference>
<protein>
    <submittedName>
        <fullName evidence="1">Uncharacterized protein</fullName>
    </submittedName>
</protein>
<gene>
    <name evidence="1" type="ORF">CBA19CS22_12395</name>
</gene>
<comment type="caution">
    <text evidence="1">The sequence shown here is derived from an EMBL/GenBank/DDBJ whole genome shotgun (WGS) entry which is preliminary data.</text>
</comment>
<accession>A0ACB5QQJ2</accession>
<keyword evidence="2" id="KW-1185">Reference proteome</keyword>
<sequence>MHGYDNDFFLWAQEQAELLRTGKLAEVDRSNLADEMDSLVASNANWARDFPGFSNIFCNGSLPTLGHLRATESSFAPASTNAFFRKCALTASSRHST</sequence>
<evidence type="ECO:0000313" key="1">
    <source>
        <dbReference type="EMBL" id="GJH17343.1"/>
    </source>
</evidence>
<evidence type="ECO:0000313" key="2">
    <source>
        <dbReference type="Proteomes" id="UP001055013"/>
    </source>
</evidence>
<dbReference type="EMBL" id="BPUR01000005">
    <property type="protein sequence ID" value="GJH17343.1"/>
    <property type="molecule type" value="Genomic_DNA"/>
</dbReference>
<proteinExistence type="predicted"/>
<reference evidence="1" key="1">
    <citation type="submission" date="2021-09" db="EMBL/GenBank/DDBJ databases">
        <title>Isolation and characterization of 3-chlorobenzoate degrading bacteria from soils in Shizuoka.</title>
        <authorList>
            <person name="Ifat A."/>
            <person name="Ogawa N."/>
            <person name="Kimbara K."/>
            <person name="Moriuchi R."/>
            <person name="Dohra H."/>
            <person name="Shintani M."/>
        </authorList>
    </citation>
    <scope>NUCLEOTIDE SEQUENCE</scope>
    <source>
        <strain evidence="1">19CS2-2</strain>
    </source>
</reference>